<dbReference type="InterPro" id="IPR008861">
    <property type="entry name" value="GpX-like"/>
</dbReference>
<proteinExistence type="predicted"/>
<dbReference type="RefSeq" id="WP_176008299.1">
    <property type="nucleotide sequence ID" value="NZ_CP041372.2"/>
</dbReference>
<evidence type="ECO:0000313" key="2">
    <source>
        <dbReference type="Proteomes" id="UP000318138"/>
    </source>
</evidence>
<protein>
    <submittedName>
        <fullName evidence="1">Tail protein X</fullName>
    </submittedName>
</protein>
<dbReference type="AlphaFoldDB" id="A0A859FAJ1"/>
<dbReference type="Proteomes" id="UP000318138">
    <property type="component" value="Chromosome"/>
</dbReference>
<name>A0A859FAJ1_9BACI</name>
<keyword evidence="2" id="KW-1185">Reference proteome</keyword>
<dbReference type="KEGG" id="psua:FLK61_26220"/>
<organism evidence="1 2">
    <name type="scientific">Paenalkalicoccus suaedae</name>
    <dbReference type="NCBI Taxonomy" id="2592382"/>
    <lineage>
        <taxon>Bacteria</taxon>
        <taxon>Bacillati</taxon>
        <taxon>Bacillota</taxon>
        <taxon>Bacilli</taxon>
        <taxon>Bacillales</taxon>
        <taxon>Bacillaceae</taxon>
        <taxon>Paenalkalicoccus</taxon>
    </lineage>
</organism>
<sequence length="68" mass="7774">MNTYETVSGDTWDLIAYKVFNNENKLVDLMKANPDYISTVIFSANVTLTIPELTETPRLNLPPWKRGL</sequence>
<accession>A0A859FAJ1</accession>
<evidence type="ECO:0000313" key="1">
    <source>
        <dbReference type="EMBL" id="QKS70259.1"/>
    </source>
</evidence>
<dbReference type="EMBL" id="CP041372">
    <property type="protein sequence ID" value="QKS70259.1"/>
    <property type="molecule type" value="Genomic_DNA"/>
</dbReference>
<reference evidence="2" key="1">
    <citation type="submission" date="2019-07" db="EMBL/GenBank/DDBJ databases">
        <title>Bacillus alkalisoli sp. nov. isolated from saline soil.</title>
        <authorList>
            <person name="Sun J.-Q."/>
            <person name="Xu L."/>
        </authorList>
    </citation>
    <scope>NUCLEOTIDE SEQUENCE [LARGE SCALE GENOMIC DNA]</scope>
    <source>
        <strain evidence="2">M4U3P1</strain>
    </source>
</reference>
<gene>
    <name evidence="1" type="ORF">FLK61_26220</name>
</gene>
<dbReference type="Pfam" id="PF05489">
    <property type="entry name" value="Phage_tail_X"/>
    <property type="match status" value="1"/>
</dbReference>